<evidence type="ECO:0000256" key="1">
    <source>
        <dbReference type="ARBA" id="ARBA00007992"/>
    </source>
</evidence>
<keyword evidence="8" id="KW-1185">Reference proteome</keyword>
<dbReference type="SUPFAM" id="SSF51905">
    <property type="entry name" value="FAD/NAD(P)-binding domain"/>
    <property type="match status" value="1"/>
</dbReference>
<keyword evidence="5" id="KW-1133">Transmembrane helix</keyword>
<dbReference type="InterPro" id="IPR050562">
    <property type="entry name" value="FAD_mOase_fung"/>
</dbReference>
<accession>A0A9P3HDB3</accession>
<reference evidence="7" key="1">
    <citation type="submission" date="2021-11" db="EMBL/GenBank/DDBJ databases">
        <authorList>
            <person name="Herlambang A."/>
            <person name="Guo Y."/>
            <person name="Takashima Y."/>
            <person name="Nishizawa T."/>
        </authorList>
    </citation>
    <scope>NUCLEOTIDE SEQUENCE</scope>
    <source>
        <strain evidence="7">E1425</strain>
    </source>
</reference>
<proteinExistence type="inferred from homology"/>
<dbReference type="OrthoDB" id="655030at2759"/>
<evidence type="ECO:0000256" key="4">
    <source>
        <dbReference type="ARBA" id="ARBA00023002"/>
    </source>
</evidence>
<gene>
    <name evidence="7" type="ORF">EMPS_06998</name>
</gene>
<dbReference type="PANTHER" id="PTHR47356:SF2">
    <property type="entry name" value="FAD-BINDING DOMAIN-CONTAINING PROTEIN-RELATED"/>
    <property type="match status" value="1"/>
</dbReference>
<organism evidence="7 8">
    <name type="scientific">Entomortierella parvispora</name>
    <dbReference type="NCBI Taxonomy" id="205924"/>
    <lineage>
        <taxon>Eukaryota</taxon>
        <taxon>Fungi</taxon>
        <taxon>Fungi incertae sedis</taxon>
        <taxon>Mucoromycota</taxon>
        <taxon>Mortierellomycotina</taxon>
        <taxon>Mortierellomycetes</taxon>
        <taxon>Mortierellales</taxon>
        <taxon>Mortierellaceae</taxon>
        <taxon>Entomortierella</taxon>
    </lineage>
</organism>
<evidence type="ECO:0000313" key="8">
    <source>
        <dbReference type="Proteomes" id="UP000827284"/>
    </source>
</evidence>
<dbReference type="InterPro" id="IPR002938">
    <property type="entry name" value="FAD-bd"/>
</dbReference>
<evidence type="ECO:0000313" key="7">
    <source>
        <dbReference type="EMBL" id="GJJ74640.1"/>
    </source>
</evidence>
<keyword evidence="5" id="KW-0812">Transmembrane</keyword>
<evidence type="ECO:0000256" key="3">
    <source>
        <dbReference type="ARBA" id="ARBA00022827"/>
    </source>
</evidence>
<keyword evidence="3" id="KW-0274">FAD</keyword>
<feature type="domain" description="FAD-binding" evidence="6">
    <location>
        <begin position="12"/>
        <end position="354"/>
    </location>
</feature>
<comment type="caution">
    <text evidence="7">The sequence shown here is derived from an EMBL/GenBank/DDBJ whole genome shotgun (WGS) entry which is preliminary data.</text>
</comment>
<evidence type="ECO:0000256" key="5">
    <source>
        <dbReference type="SAM" id="Phobius"/>
    </source>
</evidence>
<dbReference type="AlphaFoldDB" id="A0A9P3HDB3"/>
<feature type="transmembrane region" description="Helical" evidence="5">
    <location>
        <begin position="12"/>
        <end position="29"/>
    </location>
</feature>
<dbReference type="PRINTS" id="PR00420">
    <property type="entry name" value="RNGMNOXGNASE"/>
</dbReference>
<dbReference type="GO" id="GO:0071949">
    <property type="term" value="F:FAD binding"/>
    <property type="evidence" value="ECO:0007669"/>
    <property type="project" value="InterPro"/>
</dbReference>
<dbReference type="Proteomes" id="UP000827284">
    <property type="component" value="Unassembled WGS sequence"/>
</dbReference>
<keyword evidence="2" id="KW-0285">Flavoprotein</keyword>
<protein>
    <recommendedName>
        <fullName evidence="6">FAD-binding domain-containing protein</fullName>
    </recommendedName>
</protein>
<dbReference type="PANTHER" id="PTHR47356">
    <property type="entry name" value="FAD-DEPENDENT MONOOXYGENASE ASQG-RELATED"/>
    <property type="match status" value="1"/>
</dbReference>
<comment type="similarity">
    <text evidence="1">Belongs to the paxM FAD-dependent monooxygenase family.</text>
</comment>
<sequence>MTVDQTPFSPPKVLIVGAGIAGLFLSILLDKAGIPYDIYERAASVKPIGSLMSLNANILPALEQTGLYEDFMKIALPGKSGNVMNGNMEIIAKFRTDAVREEMGYEFMLFARPKLYDLLLSRVPVERIHYGVKVISTEQDSEGVTIHCADGSSHKGHILVGADGAYSKVRESLYKSMREQNILPAQDAQQISRGYVSLLGMTEPLDPKVHPYAENDESVQYSIIGQGTQYTWSVFNLRDNRIAWIVVAQLSSQEQSDKEKFRNVEWGPKVNGAMIEDVKDFKVPYGNMTLGDLINLTPQDTISRTYFDDKLFQTWNHGRTVLIGDAAHKLLPSAGQGAVNALQDAIILSSCLYELTSLSPAAIDFALSDFKAQRFSHVKEQYDLSHFNAKIIYGQTFVERCLRWSVFNLIPDSIKQRSSLRGSNYRPQATFLPKAPKRGTIEVLPQKESERYKRECAAAAASAV</sequence>
<dbReference type="GO" id="GO:0004497">
    <property type="term" value="F:monooxygenase activity"/>
    <property type="evidence" value="ECO:0007669"/>
    <property type="project" value="InterPro"/>
</dbReference>
<evidence type="ECO:0000259" key="6">
    <source>
        <dbReference type="Pfam" id="PF01494"/>
    </source>
</evidence>
<dbReference type="Gene3D" id="3.50.50.60">
    <property type="entry name" value="FAD/NAD(P)-binding domain"/>
    <property type="match status" value="1"/>
</dbReference>
<dbReference type="InterPro" id="IPR036188">
    <property type="entry name" value="FAD/NAD-bd_sf"/>
</dbReference>
<name>A0A9P3HDB3_9FUNG</name>
<evidence type="ECO:0000256" key="2">
    <source>
        <dbReference type="ARBA" id="ARBA00022630"/>
    </source>
</evidence>
<keyword evidence="5" id="KW-0472">Membrane</keyword>
<keyword evidence="4" id="KW-0560">Oxidoreductase</keyword>
<dbReference type="EMBL" id="BQFW01000009">
    <property type="protein sequence ID" value="GJJ74640.1"/>
    <property type="molecule type" value="Genomic_DNA"/>
</dbReference>
<dbReference type="Pfam" id="PF01494">
    <property type="entry name" value="FAD_binding_3"/>
    <property type="match status" value="1"/>
</dbReference>
<reference evidence="7" key="2">
    <citation type="journal article" date="2022" name="Microbiol. Resour. Announc.">
        <title>Whole-Genome Sequence of Entomortierella parvispora E1425, a Mucoromycotan Fungus Associated with Burkholderiaceae-Related Endosymbiotic Bacteria.</title>
        <authorList>
            <person name="Herlambang A."/>
            <person name="Guo Y."/>
            <person name="Takashima Y."/>
            <person name="Narisawa K."/>
            <person name="Ohta H."/>
            <person name="Nishizawa T."/>
        </authorList>
    </citation>
    <scope>NUCLEOTIDE SEQUENCE</scope>
    <source>
        <strain evidence="7">E1425</strain>
    </source>
</reference>